<keyword evidence="3" id="KW-1185">Reference proteome</keyword>
<comment type="caution">
    <text evidence="2">The sequence shown here is derived from an EMBL/GenBank/DDBJ whole genome shotgun (WGS) entry which is preliminary data.</text>
</comment>
<feature type="compositionally biased region" description="Basic and acidic residues" evidence="1">
    <location>
        <begin position="168"/>
        <end position="179"/>
    </location>
</feature>
<proteinExistence type="predicted"/>
<accession>A0A927ID87</accession>
<dbReference type="EMBL" id="JACXYU010000004">
    <property type="protein sequence ID" value="MBD3932041.1"/>
    <property type="molecule type" value="Genomic_DNA"/>
</dbReference>
<sequence length="179" mass="20204">MVVSSLAVWRQIRNARSAGAFATVLEVYLRDVRDKDYQRDQSYVLSRLAVEHPPADGIRNLPDDAQHAVWNVAFLYESLGMMYVLGNMDRRIALGTFNFRIVQVWEALEPYVVAERAARLSPFLAFFEHLYLEARSTSPVDLYRKAGLRHRDGFVPDRAPSVGPEATARADDEHGAVPG</sequence>
<reference evidence="2" key="1">
    <citation type="submission" date="2020-09" db="EMBL/GenBank/DDBJ databases">
        <title>Secondary metabolite and genome analysis of marine Streptomyces chumphonensis KK1-2T.</title>
        <authorList>
            <person name="Phongsopitanun W."/>
            <person name="Kanchanasin P."/>
            <person name="Pittayakhajonwut P."/>
            <person name="Suwanborirux K."/>
            <person name="Tanasupawat S."/>
        </authorList>
    </citation>
    <scope>NUCLEOTIDE SEQUENCE</scope>
    <source>
        <strain evidence="2">KK1-2</strain>
    </source>
</reference>
<name>A0A927ID87_9ACTN</name>
<protein>
    <submittedName>
        <fullName evidence="2">Uncharacterized protein</fullName>
    </submittedName>
</protein>
<evidence type="ECO:0000313" key="2">
    <source>
        <dbReference type="EMBL" id="MBD3932041.1"/>
    </source>
</evidence>
<gene>
    <name evidence="2" type="ORF">IF129_10795</name>
</gene>
<feature type="region of interest" description="Disordered" evidence="1">
    <location>
        <begin position="155"/>
        <end position="179"/>
    </location>
</feature>
<organism evidence="2 3">
    <name type="scientific">Streptomyces chumphonensis</name>
    <dbReference type="NCBI Taxonomy" id="1214925"/>
    <lineage>
        <taxon>Bacteria</taxon>
        <taxon>Bacillati</taxon>
        <taxon>Actinomycetota</taxon>
        <taxon>Actinomycetes</taxon>
        <taxon>Kitasatosporales</taxon>
        <taxon>Streptomycetaceae</taxon>
        <taxon>Streptomyces</taxon>
    </lineage>
</organism>
<dbReference type="Proteomes" id="UP000632289">
    <property type="component" value="Unassembled WGS sequence"/>
</dbReference>
<dbReference type="RefSeq" id="WP_191209340.1">
    <property type="nucleotide sequence ID" value="NZ_JACXYU010000004.1"/>
</dbReference>
<evidence type="ECO:0000313" key="3">
    <source>
        <dbReference type="Proteomes" id="UP000632289"/>
    </source>
</evidence>
<evidence type="ECO:0000256" key="1">
    <source>
        <dbReference type="SAM" id="MobiDB-lite"/>
    </source>
</evidence>
<dbReference type="AlphaFoldDB" id="A0A927ID87"/>